<dbReference type="KEGG" id="cqu:CpipJ_CPIJ002968"/>
<feature type="compositionally biased region" description="Basic and acidic residues" evidence="1">
    <location>
        <begin position="171"/>
        <end position="183"/>
    </location>
</feature>
<dbReference type="AlphaFoldDB" id="B0W7A2"/>
<evidence type="ECO:0000313" key="2">
    <source>
        <dbReference type="EMBL" id="EDS37707.1"/>
    </source>
</evidence>
<evidence type="ECO:0000313" key="3">
    <source>
        <dbReference type="EnsemblMetazoa" id="CPIJ002968-PA"/>
    </source>
</evidence>
<feature type="compositionally biased region" description="Basic and acidic residues" evidence="1">
    <location>
        <begin position="127"/>
        <end position="141"/>
    </location>
</feature>
<feature type="region of interest" description="Disordered" evidence="1">
    <location>
        <begin position="67"/>
        <end position="183"/>
    </location>
</feature>
<feature type="compositionally biased region" description="Low complexity" evidence="1">
    <location>
        <begin position="142"/>
        <end position="156"/>
    </location>
</feature>
<evidence type="ECO:0000256" key="1">
    <source>
        <dbReference type="SAM" id="MobiDB-lite"/>
    </source>
</evidence>
<dbReference type="HOGENOM" id="CLU_1580060_0_0_1"/>
<dbReference type="VEuPathDB" id="VectorBase:CQUJHB008198"/>
<name>B0W7A2_CULQU</name>
<sequence>MLTDEGKSLCVVEEDDEFPLARIGRTFLRVSSANELTTKKFPEKIKSGREPWIDGVQLPVTLIEHRPAGGKRHLPSVGDGFQRRVHPSPRASSSGSGACSSGRRLLKNSSLRHRSGEETTNTPEAVPIEKDHLLERLEKIDTSSPSTKTASATTTKETGDGSSAATNDVDMENHDLIQRLEAS</sequence>
<dbReference type="InParanoid" id="B0W7A2"/>
<feature type="compositionally biased region" description="Basic residues" evidence="1">
    <location>
        <begin position="104"/>
        <end position="113"/>
    </location>
</feature>
<keyword evidence="4" id="KW-1185">Reference proteome</keyword>
<accession>B0W7A2</accession>
<dbReference type="VEuPathDB" id="VectorBase:CPIJ002968"/>
<protein>
    <submittedName>
        <fullName evidence="2 3">Uncharacterized protein</fullName>
    </submittedName>
</protein>
<gene>
    <name evidence="3" type="primary">6034240</name>
    <name evidence="2" type="ORF">CpipJ_CPIJ002968</name>
</gene>
<proteinExistence type="predicted"/>
<reference evidence="3" key="2">
    <citation type="submission" date="2021-02" db="UniProtKB">
        <authorList>
            <consortium name="EnsemblMetazoa"/>
        </authorList>
    </citation>
    <scope>IDENTIFICATION</scope>
    <source>
        <strain evidence="3">JHB</strain>
    </source>
</reference>
<feature type="compositionally biased region" description="Low complexity" evidence="1">
    <location>
        <begin position="88"/>
        <end position="103"/>
    </location>
</feature>
<evidence type="ECO:0000313" key="4">
    <source>
        <dbReference type="Proteomes" id="UP000002320"/>
    </source>
</evidence>
<reference evidence="2" key="1">
    <citation type="submission" date="2007-03" db="EMBL/GenBank/DDBJ databases">
        <title>Annotation of Culex pipiens quinquefasciatus.</title>
        <authorList>
            <consortium name="The Broad Institute Genome Sequencing Platform"/>
            <person name="Atkinson P.W."/>
            <person name="Hemingway J."/>
            <person name="Christensen B.M."/>
            <person name="Higgs S."/>
            <person name="Kodira C."/>
            <person name="Hannick L."/>
            <person name="Megy K."/>
            <person name="O'Leary S."/>
            <person name="Pearson M."/>
            <person name="Haas B.J."/>
            <person name="Mauceli E."/>
            <person name="Wortman J.R."/>
            <person name="Lee N.H."/>
            <person name="Guigo R."/>
            <person name="Stanke M."/>
            <person name="Alvarado L."/>
            <person name="Amedeo P."/>
            <person name="Antoine C.H."/>
            <person name="Arensburger P."/>
            <person name="Bidwell S.L."/>
            <person name="Crawford M."/>
            <person name="Camaro F."/>
            <person name="Devon K."/>
            <person name="Engels R."/>
            <person name="Hammond M."/>
            <person name="Howarth C."/>
            <person name="Koehrsen M."/>
            <person name="Lawson D."/>
            <person name="Montgomery P."/>
            <person name="Nene V."/>
            <person name="Nusbaum C."/>
            <person name="Puiu D."/>
            <person name="Romero-Severson J."/>
            <person name="Severson D.W."/>
            <person name="Shumway M."/>
            <person name="Sisk P."/>
            <person name="Stolte C."/>
            <person name="Zeng Q."/>
            <person name="Eisenstadt E."/>
            <person name="Fraser-Liggett C."/>
            <person name="Strausberg R."/>
            <person name="Galagan J."/>
            <person name="Birren B."/>
            <person name="Collins F.H."/>
        </authorList>
    </citation>
    <scope>NUCLEOTIDE SEQUENCE [LARGE SCALE GENOMIC DNA]</scope>
    <source>
        <strain evidence="2">JHB</strain>
    </source>
</reference>
<dbReference type="EMBL" id="DS231852">
    <property type="protein sequence ID" value="EDS37707.1"/>
    <property type="molecule type" value="Genomic_DNA"/>
</dbReference>
<organism>
    <name type="scientific">Culex quinquefasciatus</name>
    <name type="common">Southern house mosquito</name>
    <name type="synonym">Culex pungens</name>
    <dbReference type="NCBI Taxonomy" id="7176"/>
    <lineage>
        <taxon>Eukaryota</taxon>
        <taxon>Metazoa</taxon>
        <taxon>Ecdysozoa</taxon>
        <taxon>Arthropoda</taxon>
        <taxon>Hexapoda</taxon>
        <taxon>Insecta</taxon>
        <taxon>Pterygota</taxon>
        <taxon>Neoptera</taxon>
        <taxon>Endopterygota</taxon>
        <taxon>Diptera</taxon>
        <taxon>Nematocera</taxon>
        <taxon>Culicoidea</taxon>
        <taxon>Culicidae</taxon>
        <taxon>Culicinae</taxon>
        <taxon>Culicini</taxon>
        <taxon>Culex</taxon>
        <taxon>Culex</taxon>
    </lineage>
</organism>
<dbReference type="EnsemblMetazoa" id="CPIJ002968-RA">
    <property type="protein sequence ID" value="CPIJ002968-PA"/>
    <property type="gene ID" value="CPIJ002968"/>
</dbReference>
<dbReference type="Proteomes" id="UP000002320">
    <property type="component" value="Unassembled WGS sequence"/>
</dbReference>